<name>A0A917CEB3_9BACL</name>
<dbReference type="AlphaFoldDB" id="A0A917CEB3"/>
<sequence length="70" mass="8269">MTAKAQTVIRNGGQWTDAEGQPLHAHGGGMVVEKGWYYWFGEDRRGRVRVSCYRSRDLVNWEFRNHVWKM</sequence>
<keyword evidence="2" id="KW-1185">Reference proteome</keyword>
<proteinExistence type="predicted"/>
<dbReference type="PANTHER" id="PTHR22925">
    <property type="entry name" value="GLYCOSYL HYDROLASE 43 FAMILY MEMBER"/>
    <property type="match status" value="1"/>
</dbReference>
<dbReference type="InterPro" id="IPR023296">
    <property type="entry name" value="Glyco_hydro_beta-prop_sf"/>
</dbReference>
<organism evidence="1 2">
    <name type="scientific">Paenibacillus albidus</name>
    <dbReference type="NCBI Taxonomy" id="2041023"/>
    <lineage>
        <taxon>Bacteria</taxon>
        <taxon>Bacillati</taxon>
        <taxon>Bacillota</taxon>
        <taxon>Bacilli</taxon>
        <taxon>Bacillales</taxon>
        <taxon>Paenibacillaceae</taxon>
        <taxon>Paenibacillus</taxon>
    </lineage>
</organism>
<dbReference type="Proteomes" id="UP000637643">
    <property type="component" value="Unassembled WGS sequence"/>
</dbReference>
<evidence type="ECO:0000313" key="2">
    <source>
        <dbReference type="Proteomes" id="UP000637643"/>
    </source>
</evidence>
<comment type="caution">
    <text evidence="1">The sequence shown here is derived from an EMBL/GenBank/DDBJ whole genome shotgun (WGS) entry which is preliminary data.</text>
</comment>
<evidence type="ECO:0008006" key="3">
    <source>
        <dbReference type="Google" id="ProtNLM"/>
    </source>
</evidence>
<protein>
    <recommendedName>
        <fullName evidence="3">Glycosyl hydrolase family 32 N-terminal domain-containing protein</fullName>
    </recommendedName>
</protein>
<dbReference type="PANTHER" id="PTHR22925:SF3">
    <property type="entry name" value="GLYCOSYL HYDROLASE FAMILY PROTEIN 43"/>
    <property type="match status" value="1"/>
</dbReference>
<reference evidence="1" key="1">
    <citation type="journal article" date="2014" name="Int. J. Syst. Evol. Microbiol.">
        <title>Complete genome sequence of Corynebacterium casei LMG S-19264T (=DSM 44701T), isolated from a smear-ripened cheese.</title>
        <authorList>
            <consortium name="US DOE Joint Genome Institute (JGI-PGF)"/>
            <person name="Walter F."/>
            <person name="Albersmeier A."/>
            <person name="Kalinowski J."/>
            <person name="Ruckert C."/>
        </authorList>
    </citation>
    <scope>NUCLEOTIDE SEQUENCE</scope>
    <source>
        <strain evidence="1">CGMCC 1.16134</strain>
    </source>
</reference>
<dbReference type="RefSeq" id="WP_189026912.1">
    <property type="nucleotide sequence ID" value="NZ_BMKR01000013.1"/>
</dbReference>
<dbReference type="Gene3D" id="2.115.10.20">
    <property type="entry name" value="Glycosyl hydrolase domain, family 43"/>
    <property type="match status" value="1"/>
</dbReference>
<accession>A0A917CEB3</accession>
<dbReference type="SUPFAM" id="SSF75005">
    <property type="entry name" value="Arabinanase/levansucrase/invertase"/>
    <property type="match status" value="1"/>
</dbReference>
<reference evidence="1" key="2">
    <citation type="submission" date="2020-09" db="EMBL/GenBank/DDBJ databases">
        <authorList>
            <person name="Sun Q."/>
            <person name="Zhou Y."/>
        </authorList>
    </citation>
    <scope>NUCLEOTIDE SEQUENCE</scope>
    <source>
        <strain evidence="1">CGMCC 1.16134</strain>
    </source>
</reference>
<evidence type="ECO:0000313" key="1">
    <source>
        <dbReference type="EMBL" id="GGF86079.1"/>
    </source>
</evidence>
<gene>
    <name evidence="1" type="ORF">GCM10010912_34220</name>
</gene>
<dbReference type="EMBL" id="BMKR01000013">
    <property type="protein sequence ID" value="GGF86079.1"/>
    <property type="molecule type" value="Genomic_DNA"/>
</dbReference>